<gene>
    <name evidence="13" type="ORF">AWB64_02613</name>
</gene>
<dbReference type="OrthoDB" id="8982743at2"/>
<evidence type="ECO:0000256" key="6">
    <source>
        <dbReference type="ARBA" id="ARBA00022729"/>
    </source>
</evidence>
<accession>A0A158GD95</accession>
<dbReference type="CDD" id="cd00342">
    <property type="entry name" value="gram_neg_porins"/>
    <property type="match status" value="1"/>
</dbReference>
<dbReference type="PANTHER" id="PTHR34501">
    <property type="entry name" value="PROTEIN YDDL-RELATED"/>
    <property type="match status" value="1"/>
</dbReference>
<evidence type="ECO:0000256" key="11">
    <source>
        <dbReference type="SAM" id="SignalP"/>
    </source>
</evidence>
<evidence type="ECO:0000256" key="7">
    <source>
        <dbReference type="ARBA" id="ARBA00023065"/>
    </source>
</evidence>
<sequence>MKQKTQNMLLALAVTGVVAVPMHASAQSSVTLYGAIDEGLQYTSNVKGKSNVETTSGQDSGDRWGLKGTEDLGGGLKALFQIENGFNLNTGALGNGGRVFGRQAYVGVQSDRIGTVTLGRQYDPLVDLLGPLTANGNWAGSLLSHVYDNDNTDNSIRVSNSVKFVSNKYAGFTFEGMYAFSNAAGGFADNRLYGLAGQYANGPVTIAGAYLQVNGNATTNAGGAVSSADTDFSATRNQIFGGGINYALTSAATVGFIYTHTNLTNVTGSEYFGNLANAANSLRFNNFEVNARYQFTPVFYAGLMYTYTLAHYDSNAGQARPHWGNVGGMIDYNLTKRTDVYMQVAYQRASHTDGVAAPLGQAVLVGTDTPSSGLNQTAVLVSFRHLF</sequence>
<dbReference type="InterPro" id="IPR023614">
    <property type="entry name" value="Porin_dom_sf"/>
</dbReference>
<evidence type="ECO:0000313" key="13">
    <source>
        <dbReference type="EMBL" id="SAL30016.1"/>
    </source>
</evidence>
<evidence type="ECO:0000313" key="14">
    <source>
        <dbReference type="Proteomes" id="UP000054893"/>
    </source>
</evidence>
<organism evidence="13 14">
    <name type="scientific">Caballeronia sordidicola</name>
    <name type="common">Burkholderia sordidicola</name>
    <dbReference type="NCBI Taxonomy" id="196367"/>
    <lineage>
        <taxon>Bacteria</taxon>
        <taxon>Pseudomonadati</taxon>
        <taxon>Pseudomonadota</taxon>
        <taxon>Betaproteobacteria</taxon>
        <taxon>Burkholderiales</taxon>
        <taxon>Burkholderiaceae</taxon>
        <taxon>Caballeronia</taxon>
    </lineage>
</organism>
<dbReference type="GO" id="GO:0046930">
    <property type="term" value="C:pore complex"/>
    <property type="evidence" value="ECO:0007669"/>
    <property type="project" value="UniProtKB-KW"/>
</dbReference>
<evidence type="ECO:0000256" key="10">
    <source>
        <dbReference type="ARBA" id="ARBA00023237"/>
    </source>
</evidence>
<feature type="domain" description="Porin" evidence="12">
    <location>
        <begin position="13"/>
        <end position="351"/>
    </location>
</feature>
<dbReference type="PANTHER" id="PTHR34501:SF9">
    <property type="entry name" value="MAJOR OUTER MEMBRANE PROTEIN P.IA"/>
    <property type="match status" value="1"/>
</dbReference>
<evidence type="ECO:0000256" key="1">
    <source>
        <dbReference type="ARBA" id="ARBA00004571"/>
    </source>
</evidence>
<keyword evidence="10" id="KW-0998">Cell outer membrane</keyword>
<dbReference type="GO" id="GO:0015288">
    <property type="term" value="F:porin activity"/>
    <property type="evidence" value="ECO:0007669"/>
    <property type="project" value="UniProtKB-KW"/>
</dbReference>
<keyword evidence="7" id="KW-0406">Ion transport</keyword>
<evidence type="ECO:0000256" key="5">
    <source>
        <dbReference type="ARBA" id="ARBA00022692"/>
    </source>
</evidence>
<keyword evidence="3" id="KW-0813">Transport</keyword>
<comment type="subcellular location">
    <subcellularLocation>
        <location evidence="1">Cell outer membrane</location>
        <topology evidence="1">Multi-pass membrane protein</topology>
    </subcellularLocation>
</comment>
<name>A0A158GD95_CABSO</name>
<dbReference type="Pfam" id="PF13609">
    <property type="entry name" value="Porin_4"/>
    <property type="match status" value="1"/>
</dbReference>
<dbReference type="SUPFAM" id="SSF56935">
    <property type="entry name" value="Porins"/>
    <property type="match status" value="1"/>
</dbReference>
<evidence type="ECO:0000256" key="3">
    <source>
        <dbReference type="ARBA" id="ARBA00022448"/>
    </source>
</evidence>
<keyword evidence="6 11" id="KW-0732">Signal</keyword>
<keyword evidence="4" id="KW-1134">Transmembrane beta strand</keyword>
<evidence type="ECO:0000259" key="12">
    <source>
        <dbReference type="Pfam" id="PF13609"/>
    </source>
</evidence>
<dbReference type="EMBL" id="FCOC02000006">
    <property type="protein sequence ID" value="SAL30016.1"/>
    <property type="molecule type" value="Genomic_DNA"/>
</dbReference>
<feature type="chain" id="PRO_5007810350" evidence="11">
    <location>
        <begin position="27"/>
        <end position="387"/>
    </location>
</feature>
<dbReference type="AlphaFoldDB" id="A0A158GD95"/>
<dbReference type="Proteomes" id="UP000054893">
    <property type="component" value="Unassembled WGS sequence"/>
</dbReference>
<dbReference type="Gene3D" id="2.40.160.10">
    <property type="entry name" value="Porin"/>
    <property type="match status" value="1"/>
</dbReference>
<dbReference type="GO" id="GO:0009279">
    <property type="term" value="C:cell outer membrane"/>
    <property type="evidence" value="ECO:0007669"/>
    <property type="project" value="UniProtKB-SubCell"/>
</dbReference>
<evidence type="ECO:0000256" key="9">
    <source>
        <dbReference type="ARBA" id="ARBA00023136"/>
    </source>
</evidence>
<keyword evidence="8" id="KW-0626">Porin</keyword>
<keyword evidence="5" id="KW-0812">Transmembrane</keyword>
<protein>
    <submittedName>
        <fullName evidence="13">Outer membrane protein (Porin)</fullName>
    </submittedName>
</protein>
<dbReference type="RefSeq" id="WP_060819429.1">
    <property type="nucleotide sequence ID" value="NZ_FCOC02000006.1"/>
</dbReference>
<evidence type="ECO:0000256" key="4">
    <source>
        <dbReference type="ARBA" id="ARBA00022452"/>
    </source>
</evidence>
<reference evidence="13 14" key="1">
    <citation type="submission" date="2016-01" db="EMBL/GenBank/DDBJ databases">
        <authorList>
            <person name="Oliw E.H."/>
        </authorList>
    </citation>
    <scope>NUCLEOTIDE SEQUENCE [LARGE SCALE GENOMIC DNA]</scope>
    <source>
        <strain evidence="13">LMG 22029</strain>
    </source>
</reference>
<keyword evidence="9" id="KW-0472">Membrane</keyword>
<evidence type="ECO:0000256" key="8">
    <source>
        <dbReference type="ARBA" id="ARBA00023114"/>
    </source>
</evidence>
<dbReference type="InterPro" id="IPR033900">
    <property type="entry name" value="Gram_neg_porin_domain"/>
</dbReference>
<proteinExistence type="predicted"/>
<dbReference type="InterPro" id="IPR050298">
    <property type="entry name" value="Gram-neg_bact_OMP"/>
</dbReference>
<feature type="signal peptide" evidence="11">
    <location>
        <begin position="1"/>
        <end position="26"/>
    </location>
</feature>
<evidence type="ECO:0000256" key="2">
    <source>
        <dbReference type="ARBA" id="ARBA00011233"/>
    </source>
</evidence>
<dbReference type="InterPro" id="IPR002299">
    <property type="entry name" value="Porin_Neis"/>
</dbReference>
<dbReference type="PRINTS" id="PR00184">
    <property type="entry name" value="NEISSPPORIN"/>
</dbReference>
<comment type="subunit">
    <text evidence="2">Homotrimer.</text>
</comment>
<dbReference type="GO" id="GO:0006811">
    <property type="term" value="P:monoatomic ion transport"/>
    <property type="evidence" value="ECO:0007669"/>
    <property type="project" value="UniProtKB-KW"/>
</dbReference>